<organism evidence="2">
    <name type="scientific">Laccaria bicolor (strain S238N-H82 / ATCC MYA-4686)</name>
    <name type="common">Bicoloured deceiver</name>
    <name type="synonym">Laccaria laccata var. bicolor</name>
    <dbReference type="NCBI Taxonomy" id="486041"/>
    <lineage>
        <taxon>Eukaryota</taxon>
        <taxon>Fungi</taxon>
        <taxon>Dikarya</taxon>
        <taxon>Basidiomycota</taxon>
        <taxon>Agaricomycotina</taxon>
        <taxon>Agaricomycetes</taxon>
        <taxon>Agaricomycetidae</taxon>
        <taxon>Agaricales</taxon>
        <taxon>Agaricineae</taxon>
        <taxon>Hydnangiaceae</taxon>
        <taxon>Laccaria</taxon>
    </lineage>
</organism>
<dbReference type="PANTHER" id="PTHR37331:SF1">
    <property type="entry name" value="YALI0F11671P"/>
    <property type="match status" value="1"/>
</dbReference>
<dbReference type="HOGENOM" id="CLU_080764_0_0_1"/>
<sequence>MLTVAFQTAFSRPWHLARPLCISQRCALSRTPTFRSSNANKQTTDISFPDPQRSDLFYHFVHPPTPLSASLPAFALSFLPKTPPTPESSTVIGWLPAQTYVTDTPDTPVAKRTGAGLNDFRENPMFLPVLHESNKAALRDDVDEIWINGAKQIQQGWMHIHGIKNLWSRRTTRKLMSLIDQRNIPALGRIGDPDDIIATVLVENSTILPETYQPMPSYRICTSDGVLQLTPGLADHLRRALVRIAKMEDESVDP</sequence>
<dbReference type="STRING" id="486041.B0D472"/>
<dbReference type="OrthoDB" id="5397701at2759"/>
<reference evidence="1 2" key="1">
    <citation type="journal article" date="2008" name="Nature">
        <title>The genome of Laccaria bicolor provides insights into mycorrhizal symbiosis.</title>
        <authorList>
            <person name="Martin F."/>
            <person name="Aerts A."/>
            <person name="Ahren D."/>
            <person name="Brun A."/>
            <person name="Danchin E.G.J."/>
            <person name="Duchaussoy F."/>
            <person name="Gibon J."/>
            <person name="Kohler A."/>
            <person name="Lindquist E."/>
            <person name="Pereda V."/>
            <person name="Salamov A."/>
            <person name="Shapiro H.J."/>
            <person name="Wuyts J."/>
            <person name="Blaudez D."/>
            <person name="Buee M."/>
            <person name="Brokstein P."/>
            <person name="Canbaeck B."/>
            <person name="Cohen D."/>
            <person name="Courty P.E."/>
            <person name="Coutinho P.M."/>
            <person name="Delaruelle C."/>
            <person name="Detter J.C."/>
            <person name="Deveau A."/>
            <person name="DiFazio S."/>
            <person name="Duplessis S."/>
            <person name="Fraissinet-Tachet L."/>
            <person name="Lucic E."/>
            <person name="Frey-Klett P."/>
            <person name="Fourrey C."/>
            <person name="Feussner I."/>
            <person name="Gay G."/>
            <person name="Grimwood J."/>
            <person name="Hoegger P.J."/>
            <person name="Jain P."/>
            <person name="Kilaru S."/>
            <person name="Labbe J."/>
            <person name="Lin Y.C."/>
            <person name="Legue V."/>
            <person name="Le Tacon F."/>
            <person name="Marmeisse R."/>
            <person name="Melayah D."/>
            <person name="Montanini B."/>
            <person name="Muratet M."/>
            <person name="Nehls U."/>
            <person name="Niculita-Hirzel H."/>
            <person name="Oudot-Le Secq M.P."/>
            <person name="Peter M."/>
            <person name="Quesneville H."/>
            <person name="Rajashekar B."/>
            <person name="Reich M."/>
            <person name="Rouhier N."/>
            <person name="Schmutz J."/>
            <person name="Yin T."/>
            <person name="Chalot M."/>
            <person name="Henrissat B."/>
            <person name="Kuees U."/>
            <person name="Lucas S."/>
            <person name="Van de Peer Y."/>
            <person name="Podila G.K."/>
            <person name="Polle A."/>
            <person name="Pukkila P.J."/>
            <person name="Richardson P.M."/>
            <person name="Rouze P."/>
            <person name="Sanders I.R."/>
            <person name="Stajich J.E."/>
            <person name="Tunlid A."/>
            <person name="Tuskan G."/>
            <person name="Grigoriev I.V."/>
        </authorList>
    </citation>
    <scope>NUCLEOTIDE SEQUENCE [LARGE SCALE GENOMIC DNA]</scope>
    <source>
        <strain evidence="2">S238N-H82 / ATCC MYA-4686</strain>
    </source>
</reference>
<dbReference type="KEGG" id="lbc:LACBIDRAFT_317015"/>
<keyword evidence="2" id="KW-1185">Reference proteome</keyword>
<accession>B0D472</accession>
<name>B0D472_LACBS</name>
<evidence type="ECO:0000313" key="2">
    <source>
        <dbReference type="Proteomes" id="UP000001194"/>
    </source>
</evidence>
<dbReference type="EMBL" id="DS547097">
    <property type="protein sequence ID" value="EDR10524.1"/>
    <property type="molecule type" value="Genomic_DNA"/>
</dbReference>
<dbReference type="GeneID" id="6074748"/>
<dbReference type="InParanoid" id="B0D472"/>
<dbReference type="Proteomes" id="UP000001194">
    <property type="component" value="Unassembled WGS sequence"/>
</dbReference>
<dbReference type="AlphaFoldDB" id="B0D472"/>
<protein>
    <submittedName>
        <fullName evidence="1">Predicted protein</fullName>
    </submittedName>
</protein>
<gene>
    <name evidence="1" type="ORF">LACBIDRAFT_317015</name>
</gene>
<dbReference type="RefSeq" id="XP_001878974.1">
    <property type="nucleotide sequence ID" value="XM_001878939.1"/>
</dbReference>
<evidence type="ECO:0000313" key="1">
    <source>
        <dbReference type="EMBL" id="EDR10524.1"/>
    </source>
</evidence>
<proteinExistence type="predicted"/>
<dbReference type="PANTHER" id="PTHR37331">
    <property type="entry name" value="YALI0F11671P"/>
    <property type="match status" value="1"/>
</dbReference>